<dbReference type="Gene3D" id="1.20.58.60">
    <property type="match status" value="5"/>
</dbReference>
<keyword evidence="5" id="KW-1185">Reference proteome</keyword>
<dbReference type="SUPFAM" id="SSF52087">
    <property type="entry name" value="CRAL/TRIO domain"/>
    <property type="match status" value="1"/>
</dbReference>
<feature type="domain" description="Ig-like" evidence="4">
    <location>
        <begin position="2476"/>
        <end position="2564"/>
    </location>
</feature>
<dbReference type="PANTHER" id="PTHR46607:SF1">
    <property type="entry name" value="SEC14 DOMAIN AND SPECTRIN REPEAT-CONTAINING PROTEIN 1"/>
    <property type="match status" value="1"/>
</dbReference>
<name>A0ABM3K0H4_BACDO</name>
<organism evidence="5 6">
    <name type="scientific">Bactrocera dorsalis</name>
    <name type="common">Oriental fruit fly</name>
    <name type="synonym">Dacus dorsalis</name>
    <dbReference type="NCBI Taxonomy" id="27457"/>
    <lineage>
        <taxon>Eukaryota</taxon>
        <taxon>Metazoa</taxon>
        <taxon>Ecdysozoa</taxon>
        <taxon>Arthropoda</taxon>
        <taxon>Hexapoda</taxon>
        <taxon>Insecta</taxon>
        <taxon>Pterygota</taxon>
        <taxon>Neoptera</taxon>
        <taxon>Endopterygota</taxon>
        <taxon>Diptera</taxon>
        <taxon>Brachycera</taxon>
        <taxon>Muscomorpha</taxon>
        <taxon>Tephritoidea</taxon>
        <taxon>Tephritidae</taxon>
        <taxon>Bactrocera</taxon>
        <taxon>Bactrocera</taxon>
    </lineage>
</organism>
<feature type="compositionally biased region" description="Low complexity" evidence="3">
    <location>
        <begin position="997"/>
        <end position="1022"/>
    </location>
</feature>
<feature type="compositionally biased region" description="Basic and acidic residues" evidence="3">
    <location>
        <begin position="3798"/>
        <end position="3818"/>
    </location>
</feature>
<feature type="compositionally biased region" description="Polar residues" evidence="3">
    <location>
        <begin position="3819"/>
        <end position="3831"/>
    </location>
</feature>
<feature type="compositionally biased region" description="Basic and acidic residues" evidence="3">
    <location>
        <begin position="716"/>
        <end position="729"/>
    </location>
</feature>
<dbReference type="SMART" id="SM00409">
    <property type="entry name" value="IG"/>
    <property type="match status" value="9"/>
</dbReference>
<dbReference type="InterPro" id="IPR013098">
    <property type="entry name" value="Ig_I-set"/>
</dbReference>
<dbReference type="Pfam" id="PF25101">
    <property type="entry name" value="Spectrin_7"/>
    <property type="match status" value="1"/>
</dbReference>
<dbReference type="SMART" id="SM00408">
    <property type="entry name" value="IGc2"/>
    <property type="match status" value="9"/>
</dbReference>
<dbReference type="InterPro" id="IPR056804">
    <property type="entry name" value="Spectrin_SESTD1"/>
</dbReference>
<keyword evidence="1" id="KW-0677">Repeat</keyword>
<feature type="region of interest" description="Disordered" evidence="3">
    <location>
        <begin position="3798"/>
        <end position="3856"/>
    </location>
</feature>
<dbReference type="SUPFAM" id="SSF46966">
    <property type="entry name" value="Spectrin repeat"/>
    <property type="match status" value="5"/>
</dbReference>
<evidence type="ECO:0000313" key="6">
    <source>
        <dbReference type="RefSeq" id="XP_049314955.1"/>
    </source>
</evidence>
<gene>
    <name evidence="6" type="primary">LOC105226995</name>
</gene>
<feature type="region of interest" description="Disordered" evidence="3">
    <location>
        <begin position="2190"/>
        <end position="2226"/>
    </location>
</feature>
<evidence type="ECO:0000259" key="4">
    <source>
        <dbReference type="PROSITE" id="PS50835"/>
    </source>
</evidence>
<feature type="compositionally biased region" description="Low complexity" evidence="3">
    <location>
        <begin position="3832"/>
        <end position="3856"/>
    </location>
</feature>
<protein>
    <submittedName>
        <fullName evidence="6">Uncharacterized protein LOC105226995 isoform X11</fullName>
    </submittedName>
</protein>
<feature type="domain" description="Ig-like" evidence="4">
    <location>
        <begin position="3989"/>
        <end position="4079"/>
    </location>
</feature>
<dbReference type="PROSITE" id="PS50835">
    <property type="entry name" value="IG_LIKE"/>
    <property type="match status" value="8"/>
</dbReference>
<feature type="compositionally biased region" description="Low complexity" evidence="3">
    <location>
        <begin position="745"/>
        <end position="757"/>
    </location>
</feature>
<feature type="domain" description="Ig-like" evidence="4">
    <location>
        <begin position="2897"/>
        <end position="2987"/>
    </location>
</feature>
<dbReference type="PANTHER" id="PTHR46607">
    <property type="entry name" value="SEC14 DOMAIN AND SPECTRIN REPEAT-CONTAINING PROTEIN 1"/>
    <property type="match status" value="1"/>
</dbReference>
<feature type="domain" description="Ig-like" evidence="4">
    <location>
        <begin position="2577"/>
        <end position="2665"/>
    </location>
</feature>
<feature type="coiled-coil region" evidence="2">
    <location>
        <begin position="462"/>
        <end position="492"/>
    </location>
</feature>
<dbReference type="RefSeq" id="XP_049314955.1">
    <property type="nucleotide sequence ID" value="XM_049458998.1"/>
</dbReference>
<feature type="domain" description="Ig-like" evidence="4">
    <location>
        <begin position="2675"/>
        <end position="2760"/>
    </location>
</feature>
<feature type="compositionally biased region" description="Polar residues" evidence="3">
    <location>
        <begin position="689"/>
        <end position="701"/>
    </location>
</feature>
<evidence type="ECO:0000256" key="2">
    <source>
        <dbReference type="SAM" id="Coils"/>
    </source>
</evidence>
<dbReference type="SUPFAM" id="SSF48726">
    <property type="entry name" value="Immunoglobulin"/>
    <property type="match status" value="9"/>
</dbReference>
<feature type="compositionally biased region" description="Polar residues" evidence="3">
    <location>
        <begin position="928"/>
        <end position="948"/>
    </location>
</feature>
<dbReference type="Gene3D" id="2.60.40.10">
    <property type="entry name" value="Immunoglobulins"/>
    <property type="match status" value="9"/>
</dbReference>
<dbReference type="InterPro" id="IPR007110">
    <property type="entry name" value="Ig-like_dom"/>
</dbReference>
<dbReference type="Pfam" id="PF07679">
    <property type="entry name" value="I-set"/>
    <property type="match status" value="9"/>
</dbReference>
<accession>A0ABM3K0H4</accession>
<feature type="domain" description="Ig-like" evidence="4">
    <location>
        <begin position="3011"/>
        <end position="3098"/>
    </location>
</feature>
<feature type="region of interest" description="Disordered" evidence="3">
    <location>
        <begin position="823"/>
        <end position="842"/>
    </location>
</feature>
<feature type="compositionally biased region" description="Low complexity" evidence="3">
    <location>
        <begin position="3717"/>
        <end position="3728"/>
    </location>
</feature>
<evidence type="ECO:0000256" key="1">
    <source>
        <dbReference type="ARBA" id="ARBA00022737"/>
    </source>
</evidence>
<dbReference type="InterPro" id="IPR036179">
    <property type="entry name" value="Ig-like_dom_sf"/>
</dbReference>
<dbReference type="InterPro" id="IPR058157">
    <property type="entry name" value="Spectrin_met"/>
</dbReference>
<dbReference type="Pfam" id="PF24915">
    <property type="entry name" value="Spectrin_SESTD1"/>
    <property type="match status" value="1"/>
</dbReference>
<dbReference type="InterPro" id="IPR003599">
    <property type="entry name" value="Ig_sub"/>
</dbReference>
<evidence type="ECO:0000313" key="5">
    <source>
        <dbReference type="Proteomes" id="UP001652620"/>
    </source>
</evidence>
<proteinExistence type="predicted"/>
<dbReference type="GeneID" id="105226995"/>
<dbReference type="SMART" id="SM00150">
    <property type="entry name" value="SPEC"/>
    <property type="match status" value="5"/>
</dbReference>
<feature type="domain" description="Ig-like" evidence="4">
    <location>
        <begin position="3332"/>
        <end position="3420"/>
    </location>
</feature>
<dbReference type="InterPro" id="IPR018159">
    <property type="entry name" value="Spectrin/alpha-actinin"/>
</dbReference>
<feature type="coiled-coil region" evidence="2">
    <location>
        <begin position="1627"/>
        <end position="1654"/>
    </location>
</feature>
<reference evidence="6" key="1">
    <citation type="submission" date="2025-08" db="UniProtKB">
        <authorList>
            <consortium name="RefSeq"/>
        </authorList>
    </citation>
    <scope>IDENTIFICATION</scope>
    <source>
        <tissue evidence="6">Adult</tissue>
    </source>
</reference>
<evidence type="ECO:0000256" key="3">
    <source>
        <dbReference type="SAM" id="MobiDB-lite"/>
    </source>
</evidence>
<feature type="domain" description="Ig-like" evidence="4">
    <location>
        <begin position="2783"/>
        <end position="2873"/>
    </location>
</feature>
<dbReference type="InterPro" id="IPR003598">
    <property type="entry name" value="Ig_sub2"/>
</dbReference>
<dbReference type="Proteomes" id="UP001652620">
    <property type="component" value="Chromosome 5"/>
</dbReference>
<sequence>MEEDVLNALQTRTAYLAGGYDRAGKIIVVVNIINDLQLWNRRCLELSIAYLKSALSAATLQRGVTVIVDAQKSTTRITRTHARIIYALFDEITVNLFLVRAEGFWEKHVDTCTSKSQAKGEPIVLSKARLIKYFDLSQLPEELGGTLSFNYDLWLQQRKAIDEFQKTFDSTLSSMENLHVVLLNNKSLRPTEADVELKKCAQLHTSVQQQIEVVIELGNRVLNRLSEAYAPPIAAPTPQISATTNVLTPAINNTATIPCHESHNNNNSVQTQTNFNCTTANTPATRLPLPPDLQYARARIELLLNQIERKQTEIRTAWLELLQSIREARELTHLEEGVAFVTNWILQTAEQMLSRQYSIGGDVHSCETLRAAHDVLELECRETYGFYAELLYKIDAFAGVKDSHAYKDLMSQCDFMQFVCRSFATRLERRRNVLITSLRFFRLVSEYFDRTTAVFETLVMGNKIAEENFVTAAETLQQLKESQLSLGNLERELVKEGEKLSDMLAMPVKDALGRDLHIDYSEDIGNVRDILDTTLARRNIFGDSVELQKLTLEQVTHIYTYEADGRMAIKWMEDLYNVMIKCHSHVGCNIHEIQVQKDELQTFQETGKSIYNYGCQLLEASQALRISCRLDAEAIPQRMSQQLQHTWHRLQAISQEHMTRLRVSAVFHRSVEEYCQQLQELRLSVRNLKQTPNSSSGISSESDTRASPPIIIGGRETVDEAVERSSRDGAEEEGTTHSIGGYADKSTTTSVTTTTKGGASGAAALLRDQLRKHLVVREQLLLEVGRMVRLGRLLKTRLKEPFVLDAVTGMSITVDELATDASSSAGDTQTQSSSSPVGTVDSASTVDSNTIVIKPTGNNDIACAAISHKLQEIAEVAESLDAAIRDVQQDAEALEVNATSSAEKKREAMRSYSSEDWHSRSTEDDSFVTASEGNFTPHSHSSSYQTASGRTSSFISCDKSSFDVSEADDSTFASTFEIPADINMSYDGTEHSFVSAQQQDSTPSPQQQELHQQQNTNDSPSDGGDDGDGSSIADIEELHSQSVTPTPGDGDVEHYNYQSIPIESESDLESSCIADSPSLQVLTEEVPVTSVTPESPDKLYIKVVELEPKITTLGTNLDESIRLQRDHDETLRNIQNLPGPMDEFVQKADKLLASKRISSELVNAMADTLNIIWQDILHLLQDRQHILHLATQLQEKMAQCQRRMDQLEVACIDTMLPIEVAAVQEFLNKFKQLRIDMLTAVMAALKDGNELLAQLKELVNLETLDTRPEHIKRDAARAVHQVQLWLEAPHDRRNALETAWQTRKVQLEHCLTLALLGRELDEVEAALRQQRSEVDSLFSLGECEHTANNALHNYREWKQQALLLRDRALKITRAKEKLQASGTFTGDEACARAYNVLSACTEHLDLVDQREHWLQQSRDFFAKAENTLSVLEKLEVELANVRLPPNTPESFTMYAKVTRDVRSFTEEPLRLGYSILDEVGRTQPETQGVKRVLDEIENRKTYIESICSTSNEDHQRVQKALSDFLAQYNDLLNWLMSSGQLYLQQHVDMGSTLEQSKQFLLQHHELMQDLEIKGELINLLLESIKAHLESLSPQQRYDVDSKAEALHKHWIELKDLVLKRVDCVSLLIEFFEKANELASQLDNLDKQLKQTADEQKLQFLQENWKHIRADYADLKSLGTRFINLKIVDPYLETKSSVTAVEDILNGFSKRQVDVTTSLDNWTTQIAEKREVEIILEKIMSDNEETATKTTQVDTQLYPVFTSSSLDARQLHTITSDKLTHVLQDIDKAQDELQHRIHTTLGIQTKNPESLQKIEQVISNLRALKSKLEGIRYDYKTLLENILKFLAEITELQRNIDDFFAKQQQQQSQLGGSGGDVADIERTITEHEKFRDTCMDKFRSLITQSELLIDRVRALEPPGAREIDTDRILKLLENLRLHFEAGNSERMSRLERLGKLEQFKTDLCDINRSLDSVSKQLHEINEQSVDSLAAAKTTSLAFEYFERTIENSMPTFLVPVKHQLRWGHNSKPLKLLEKRIDKFTETTSEQLLITNPESQTYVREELQKLNEKWRHFKDQVKNKRKSLDQATEFFEKVEKIDAEYREISYFYNSVSNKITYLRDPVEASNLVNDIEKYVVTREGPLLDKLEQAAQCAHDLNKVSTLYNDVRGIFQAFMKLRSDISVVQERLKNEERLREQREKEAREQEERERAAREAEAKERAARESAERERVARELAAREQALRDEEARLLVIREQAAREQAAREQAAREEEARLQALREQAQRDEEARLQALREQARREEETRLEALRQEEARLQVLREQTKREEEARLQALREQAAREEEARLQALREQARREEEARLETLRKEEARLQALREQTKREEEARLQALREQTVREEEARLQALREQARREEENRLLALREQATREEEARLQALREQTKRDEFARLQSVRDQIDHQRIVTENIRKDIQVNEIFTEIKYASPRFNRQLKDAITREGDKFTFECEVVGNPEPAVEWFKDGISIQNNPDYKTTYERGICRLVIEETFTADSARFSCRASNLVGSNETSANLSVRENAIEMQMVPPRIVRFLESGKATEGSTFEFLCVVSGNPLPTVQWYKNDKCIDDSPDYVINYNNGEATLRFEEVFLEDDAVYTCSASNPAGIEHCSASLIVEPLEPTEVPHFKIPLSNAMARVGQKIKLEALIGGIPRPDIFWMHNGKPYVPRDSKYEYGRATLIIPQAYPNDAGVYVLTAKNLAGEAYSSCNVVVKGRLPNETSDSELASDMEPIKPSVQLPLKDVSIFEGKPVRLDCVIVGQPEPEVIWYHNERPVKESADVQLLFQGDRCSLIIQEVYQEDAGNYKVVAINSAGEASSSCELKVTPLNIAEPATRAQTERQSVPKETLPKFDKFLTDVLADEGETVEMEVSVSGDQPLTAKWYLANKELSESERLSMSANPAVGGFKLILKNVVSDDRGVYTVKVSNNAGDAKCFSQLNVKSVNAPENQRSQQVEPVEKLTCPEFKELFSDKQAYADDMVKFECIVKGKPTPKVHWCFNEQPVHGHNFLVSTSGDRQVLTIQKASIDTVGKISCIAENEIGKATCAAYLNLLGPGMQLLPATSDLQTSTQEHNTESSRVTIKKQTFTTTSTSQISSFEGNMPQTEIHHSSAHIDQSLKQLGAQQPEVIETHHYQELHKSKDMSTPNVQQKLFTLVQSAGNGPSQQPAITGTAGVAVPESPTRLRKQIAPRFTTPLTGKIVDQGTDVAMEAIYDGFPSPEIKVEKNGEQLFENQRLKIENRCNRVSIELKQVGVADAGRYAVTATNTMGQSTSTADLVVKKTIFPPVFGRRLQAQVVKRGEKIIMEVEVTGLPEPTVTWMKDDKPIQEAGVSQHRLLSQGNSYKLIIEKGQSSDSGKYMVKATNAGGEAKSIADCAILEPSPERLQEVVKTIVYETPAELKTENYKSVSSMSSSYYNASNISNISNISAPKYQSVPLKIPTPTVTPVPAQRKTPAEFSDYSSEVEERFRSVSRTQESDNEIKGYRVVFPPTPTPKSHLTNGHKSPAVVVTPSPMDFEPTPPAVSTYPRQKFEPIKKEVRHEIKTESKEQKQYFQQQKTQQQQQQVYKPKPVAAKFIAATQQQQQQQQQQPRYEPRPQPALYYNAIAGTPLHTAKMATETKNVMHMKESSETCQRVVNMQQTKRVIHFDSQKEQQERQVSTPLEPFPYSPSPSRYTPTQQTRVPPPPTPTKFVPGEFRESDYDSEIENAKIRPLWTPHGENGPLRFRHVEPPQMGRACSVPRAYERVLSPMEFDRGPEMPAKIKVDPNELRSQRGSSLSATSQRTQSLNRHSSLKSSTSSSYQQRYQTLQPDATVVEKRFPRDDMNLKVGSPPKYGYIQSQIDQQGKQMSSTFLQKSHQFISDITNDLQQKSSKTTKIYNGSAEPKVITHSFRPGFKRAPSEGDNKPQAYRDESRVSQYATELPSDVPVNAHLNRDDYPKRAPQFITPLKEYAVMLGQIARFECIVQSHPTANVTWSRNGVALQNSAKYVIEYRNGVCRLTIPQAYPDDAGVYACTATNPLGTATTSGQLLVQAKRL</sequence>
<feature type="region of interest" description="Disordered" evidence="3">
    <location>
        <begin position="993"/>
        <end position="1032"/>
    </location>
</feature>
<feature type="region of interest" description="Disordered" evidence="3">
    <location>
        <begin position="895"/>
        <end position="948"/>
    </location>
</feature>
<feature type="compositionally biased region" description="Basic and acidic residues" evidence="3">
    <location>
        <begin position="902"/>
        <end position="923"/>
    </location>
</feature>
<feature type="region of interest" description="Disordered" evidence="3">
    <location>
        <begin position="689"/>
        <end position="757"/>
    </location>
</feature>
<dbReference type="CDD" id="cd00176">
    <property type="entry name" value="SPEC"/>
    <property type="match status" value="1"/>
</dbReference>
<dbReference type="InterPro" id="IPR036865">
    <property type="entry name" value="CRAL-TRIO_dom_sf"/>
</dbReference>
<dbReference type="InterPro" id="IPR013783">
    <property type="entry name" value="Ig-like_fold"/>
</dbReference>
<keyword evidence="2" id="KW-0175">Coiled coil</keyword>
<feature type="region of interest" description="Disordered" evidence="3">
    <location>
        <begin position="3696"/>
        <end position="3742"/>
    </location>
</feature>